<dbReference type="PANTHER" id="PTHR22925">
    <property type="entry name" value="GLYCOSYL HYDROLASE 43 FAMILY MEMBER"/>
    <property type="match status" value="1"/>
</dbReference>
<reference evidence="6" key="1">
    <citation type="submission" date="2021-03" db="EMBL/GenBank/DDBJ databases">
        <title>Draft genome sequence of rust myrtle Austropuccinia psidii MF-1, a brazilian biotype.</title>
        <authorList>
            <person name="Quecine M.C."/>
            <person name="Pachon D.M.R."/>
            <person name="Bonatelli M.L."/>
            <person name="Correr F.H."/>
            <person name="Franceschini L.M."/>
            <person name="Leite T.F."/>
            <person name="Margarido G.R.A."/>
            <person name="Almeida C.A."/>
            <person name="Ferrarezi J.A."/>
            <person name="Labate C.A."/>
        </authorList>
    </citation>
    <scope>NUCLEOTIDE SEQUENCE</scope>
    <source>
        <strain evidence="6">MF-1</strain>
    </source>
</reference>
<dbReference type="InterPro" id="IPR006710">
    <property type="entry name" value="Glyco_hydro_43"/>
</dbReference>
<dbReference type="CDD" id="cd18822">
    <property type="entry name" value="GH43_CtGH43-like"/>
    <property type="match status" value="1"/>
</dbReference>
<evidence type="ECO:0000313" key="7">
    <source>
        <dbReference type="Proteomes" id="UP000765509"/>
    </source>
</evidence>
<name>A0A9Q3GMX7_9BASI</name>
<keyword evidence="3 4" id="KW-0326">Glycosidase</keyword>
<feature type="chain" id="PRO_5040151942" description="Fibronectin type-III domain-containing protein" evidence="5">
    <location>
        <begin position="21"/>
        <end position="563"/>
    </location>
</feature>
<comment type="caution">
    <text evidence="6">The sequence shown here is derived from an EMBL/GenBank/DDBJ whole genome shotgun (WGS) entry which is preliminary data.</text>
</comment>
<evidence type="ECO:0000256" key="1">
    <source>
        <dbReference type="ARBA" id="ARBA00009865"/>
    </source>
</evidence>
<sequence>MLNLAGVFLAILSSAIFLHAKIGLTVQPFLLSTGSSHNVKLSWNASPKAEIYTIRRKSGNSAYTTIVKVSGDLYDDYEAPAGSVTYQVTASGQTNEVSNEVTTKSLIPDLRSFLTYDNTRVSSFKTKPKIRFGNLYFQYQIQNGSIVEKTSSDGLNFSEPRVLLTQSTICADSNDGMCKLEAVSFLQHPKTSEVIMWAHWEEKKGYGKAHVAVAFGQPGSSWTFGGSFRPLGHDSRDMSVFVDVDGAGYLISSTSMNSDMNIYALSPDFHKVRRLVATVLKGQRREAPAMVRYQNYYYLFTSQAAGWYPSAGQYISARNLSGPWSEPRLIGNLAGYGAQSGGVDKLGSIWVMRANRWSANWKQPERSNRQIILPIAFAHGYASYHFYPLLRYLDDEEMGGVYGVQNGKILSIGANMLGGSGERAHPRSQAADGILLAANNFFKPQAVPFTYGLDLKEPRTLTQLSLTTRLIGGSETYYKFRVEACETRLGQFVILSDQLNNTAVGFVVTRIFDTKAYRYVRLVVQEIVNVQNGKNANNFAGITELVIYGTNAQQRNATLKVDP</sequence>
<evidence type="ECO:0000313" key="6">
    <source>
        <dbReference type="EMBL" id="MBW0472602.1"/>
    </source>
</evidence>
<comment type="similarity">
    <text evidence="1 4">Belongs to the glycosyl hydrolase 43 family.</text>
</comment>
<evidence type="ECO:0000256" key="3">
    <source>
        <dbReference type="ARBA" id="ARBA00023295"/>
    </source>
</evidence>
<evidence type="ECO:0008006" key="8">
    <source>
        <dbReference type="Google" id="ProtNLM"/>
    </source>
</evidence>
<keyword evidence="5" id="KW-0732">Signal</keyword>
<keyword evidence="2 4" id="KW-0378">Hydrolase</keyword>
<dbReference type="Gene3D" id="2.60.40.10">
    <property type="entry name" value="Immunoglobulins"/>
    <property type="match status" value="1"/>
</dbReference>
<dbReference type="InterPro" id="IPR013783">
    <property type="entry name" value="Ig-like_fold"/>
</dbReference>
<dbReference type="InterPro" id="IPR008979">
    <property type="entry name" value="Galactose-bd-like_sf"/>
</dbReference>
<dbReference type="GO" id="GO:0004553">
    <property type="term" value="F:hydrolase activity, hydrolyzing O-glycosyl compounds"/>
    <property type="evidence" value="ECO:0007669"/>
    <property type="project" value="InterPro"/>
</dbReference>
<dbReference type="SUPFAM" id="SSF75005">
    <property type="entry name" value="Arabinanase/levansucrase/invertase"/>
    <property type="match status" value="1"/>
</dbReference>
<evidence type="ECO:0000256" key="5">
    <source>
        <dbReference type="SAM" id="SignalP"/>
    </source>
</evidence>
<dbReference type="GO" id="GO:0005975">
    <property type="term" value="P:carbohydrate metabolic process"/>
    <property type="evidence" value="ECO:0007669"/>
    <property type="project" value="InterPro"/>
</dbReference>
<dbReference type="PANTHER" id="PTHR22925:SF3">
    <property type="entry name" value="GLYCOSYL HYDROLASE FAMILY PROTEIN 43"/>
    <property type="match status" value="1"/>
</dbReference>
<dbReference type="Pfam" id="PF04616">
    <property type="entry name" value="Glyco_hydro_43"/>
    <property type="match status" value="1"/>
</dbReference>
<dbReference type="AlphaFoldDB" id="A0A9Q3GMX7"/>
<dbReference type="SUPFAM" id="SSF49785">
    <property type="entry name" value="Galactose-binding domain-like"/>
    <property type="match status" value="1"/>
</dbReference>
<dbReference type="EMBL" id="AVOT02003140">
    <property type="protein sequence ID" value="MBW0472602.1"/>
    <property type="molecule type" value="Genomic_DNA"/>
</dbReference>
<keyword evidence="7" id="KW-1185">Reference proteome</keyword>
<dbReference type="Proteomes" id="UP000765509">
    <property type="component" value="Unassembled WGS sequence"/>
</dbReference>
<proteinExistence type="inferred from homology"/>
<dbReference type="Gene3D" id="2.115.10.20">
    <property type="entry name" value="Glycosyl hydrolase domain, family 43"/>
    <property type="match status" value="1"/>
</dbReference>
<feature type="signal peptide" evidence="5">
    <location>
        <begin position="1"/>
        <end position="20"/>
    </location>
</feature>
<evidence type="ECO:0000256" key="2">
    <source>
        <dbReference type="ARBA" id="ARBA00022801"/>
    </source>
</evidence>
<gene>
    <name evidence="6" type="ORF">O181_012317</name>
</gene>
<dbReference type="InterPro" id="IPR023296">
    <property type="entry name" value="Glyco_hydro_beta-prop_sf"/>
</dbReference>
<organism evidence="6 7">
    <name type="scientific">Austropuccinia psidii MF-1</name>
    <dbReference type="NCBI Taxonomy" id="1389203"/>
    <lineage>
        <taxon>Eukaryota</taxon>
        <taxon>Fungi</taxon>
        <taxon>Dikarya</taxon>
        <taxon>Basidiomycota</taxon>
        <taxon>Pucciniomycotina</taxon>
        <taxon>Pucciniomycetes</taxon>
        <taxon>Pucciniales</taxon>
        <taxon>Sphaerophragmiaceae</taxon>
        <taxon>Austropuccinia</taxon>
    </lineage>
</organism>
<accession>A0A9Q3GMX7</accession>
<protein>
    <recommendedName>
        <fullName evidence="8">Fibronectin type-III domain-containing protein</fullName>
    </recommendedName>
</protein>
<evidence type="ECO:0000256" key="4">
    <source>
        <dbReference type="RuleBase" id="RU361187"/>
    </source>
</evidence>
<dbReference type="OrthoDB" id="2496341at2759"/>
<dbReference type="Gene3D" id="2.60.120.260">
    <property type="entry name" value="Galactose-binding domain-like"/>
    <property type="match status" value="1"/>
</dbReference>